<name>A0A1G4YGW2_9ACTN</name>
<feature type="transmembrane region" description="Helical" evidence="1">
    <location>
        <begin position="258"/>
        <end position="276"/>
    </location>
</feature>
<protein>
    <recommendedName>
        <fullName evidence="2">DUF4397 domain-containing protein</fullName>
    </recommendedName>
</protein>
<dbReference type="InterPro" id="IPR025510">
    <property type="entry name" value="DUF4397"/>
</dbReference>
<dbReference type="STRING" id="1960309.SAMN03159343_2809"/>
<organism evidence="3 4">
    <name type="scientific">Klenkia marina</name>
    <dbReference type="NCBI Taxonomy" id="1960309"/>
    <lineage>
        <taxon>Bacteria</taxon>
        <taxon>Bacillati</taxon>
        <taxon>Actinomycetota</taxon>
        <taxon>Actinomycetes</taxon>
        <taxon>Geodermatophilales</taxon>
        <taxon>Geodermatophilaceae</taxon>
        <taxon>Klenkia</taxon>
    </lineage>
</organism>
<proteinExistence type="predicted"/>
<keyword evidence="4" id="KW-1185">Reference proteome</keyword>
<evidence type="ECO:0000259" key="2">
    <source>
        <dbReference type="Pfam" id="PF14344"/>
    </source>
</evidence>
<evidence type="ECO:0000313" key="4">
    <source>
        <dbReference type="Proteomes" id="UP000198981"/>
    </source>
</evidence>
<accession>A0A1G4YGW2</accession>
<dbReference type="Pfam" id="PF14344">
    <property type="entry name" value="DUF4397"/>
    <property type="match status" value="1"/>
</dbReference>
<keyword evidence="1" id="KW-0812">Transmembrane</keyword>
<reference evidence="4" key="1">
    <citation type="submission" date="2016-10" db="EMBL/GenBank/DDBJ databases">
        <authorList>
            <person name="Varghese N."/>
            <person name="Submissions S."/>
        </authorList>
    </citation>
    <scope>NUCLEOTIDE SEQUENCE [LARGE SCALE GENOMIC DNA]</scope>
    <source>
        <strain evidence="4">DSM 45722</strain>
    </source>
</reference>
<gene>
    <name evidence="3" type="ORF">SAMN03159343_2809</name>
</gene>
<sequence length="292" mass="28311">MAHRRTAPSLITGLLTGLVTGMAVLLGLLAPGIAGAADTGMLRLAHLSPDTPSVDVYVDSVSSPDTGIVLTGVGYGTVSDYQSVPAGTYTVSMRSAGAPATSAPVLSTTVTVAPGDAYTVAGVGTFAQLGLTVLDDDLSAPPAGDARARVINASQTLTPAAVALAGGPTLSGDLAFPDRTDYVAVPGGSTTLQVSGAGGTPTDLPVDLADGSSYTVLLLDGDSGVRVQTVLDAASPGVVPAGGVEAGGGGAAGSSSPLLYVLGGVSVLALAGGVLASGRRLPRRGSAPRHAA</sequence>
<keyword evidence="1" id="KW-1133">Transmembrane helix</keyword>
<dbReference type="EMBL" id="FMUH01000004">
    <property type="protein sequence ID" value="SCX52584.1"/>
    <property type="molecule type" value="Genomic_DNA"/>
</dbReference>
<keyword evidence="1" id="KW-0472">Membrane</keyword>
<dbReference type="Proteomes" id="UP000198981">
    <property type="component" value="Unassembled WGS sequence"/>
</dbReference>
<evidence type="ECO:0000256" key="1">
    <source>
        <dbReference type="SAM" id="Phobius"/>
    </source>
</evidence>
<feature type="domain" description="DUF4397" evidence="2">
    <location>
        <begin position="41"/>
        <end position="155"/>
    </location>
</feature>
<dbReference type="RefSeq" id="WP_243469951.1">
    <property type="nucleotide sequence ID" value="NZ_FMUH01000004.1"/>
</dbReference>
<dbReference type="AlphaFoldDB" id="A0A1G4YGW2"/>
<evidence type="ECO:0000313" key="3">
    <source>
        <dbReference type="EMBL" id="SCX52584.1"/>
    </source>
</evidence>